<feature type="transmembrane region" description="Helical" evidence="1">
    <location>
        <begin position="286"/>
        <end position="310"/>
    </location>
</feature>
<organism evidence="3 4">
    <name type="scientific">Hypericibacter adhaerens</name>
    <dbReference type="NCBI Taxonomy" id="2602016"/>
    <lineage>
        <taxon>Bacteria</taxon>
        <taxon>Pseudomonadati</taxon>
        <taxon>Pseudomonadota</taxon>
        <taxon>Alphaproteobacteria</taxon>
        <taxon>Rhodospirillales</taxon>
        <taxon>Dongiaceae</taxon>
        <taxon>Hypericibacter</taxon>
    </lineage>
</organism>
<accession>A0A5J6MT16</accession>
<dbReference type="GO" id="GO:0016020">
    <property type="term" value="C:membrane"/>
    <property type="evidence" value="ECO:0007669"/>
    <property type="project" value="UniProtKB-SubCell"/>
</dbReference>
<dbReference type="OrthoDB" id="9816314at2"/>
<dbReference type="KEGG" id="hadh:FRZ61_03180"/>
<evidence type="ECO:0000313" key="3">
    <source>
        <dbReference type="EMBL" id="QEX20401.1"/>
    </source>
</evidence>
<keyword evidence="1" id="KW-0472">Membrane</keyword>
<sequence length="369" mass="40846">MSVTIPAQLPSSAAAAAFSPSWLARFRGELPGSLRRSAPILSLIAVYFTIGMIVADIADIGGITSVFLYVPLYVVLVPNMTVYLLICNVIRVIAAERPKRPLVRLKQEFWAVLATPQRLASALPILLFLPLFGSTFTMVKSTIPTLNPYGWDQTFEQWDRWLLGGAAPWELLHPLLGHPWITAAISWVYNLWFPMLAFMMTWQAFAQGNPRLRAQYFYATFLTWILLGNIAAIFLSSVGPCYFGRVVGGVDPYGPLMAYLREADQHMTVMSLWAQDMLWAAYQQNAATLGSGISAMPSLHVAMALIFVLVGWRSSRLLGLFFAGFFLVIAIGSIHLGWHYAVDGLAAILGVLAIWFASGWLARLTIRTA</sequence>
<name>A0A5J6MT16_9PROT</name>
<dbReference type="AlphaFoldDB" id="A0A5J6MT16"/>
<feature type="transmembrane region" description="Helical" evidence="1">
    <location>
        <begin position="216"/>
        <end position="235"/>
    </location>
</feature>
<reference evidence="3 4" key="1">
    <citation type="submission" date="2019-08" db="EMBL/GenBank/DDBJ databases">
        <title>Hyperibacter terrae gen. nov., sp. nov. and Hyperibacter viscosus sp. nov., two new members in the family Rhodospirillaceae isolated from the rhizosphere of Hypericum perforatum.</title>
        <authorList>
            <person name="Noviana Z."/>
        </authorList>
    </citation>
    <scope>NUCLEOTIDE SEQUENCE [LARGE SCALE GENOMIC DNA]</scope>
    <source>
        <strain evidence="3 4">R5959</strain>
    </source>
</reference>
<gene>
    <name evidence="3" type="ORF">FRZ61_03180</name>
</gene>
<dbReference type="EMBL" id="CP042582">
    <property type="protein sequence ID" value="QEX20401.1"/>
    <property type="molecule type" value="Genomic_DNA"/>
</dbReference>
<proteinExistence type="predicted"/>
<feature type="transmembrane region" description="Helical" evidence="1">
    <location>
        <begin position="40"/>
        <end position="60"/>
    </location>
</feature>
<feature type="transmembrane region" description="Helical" evidence="1">
    <location>
        <begin position="66"/>
        <end position="90"/>
    </location>
</feature>
<evidence type="ECO:0000313" key="4">
    <source>
        <dbReference type="Proteomes" id="UP000325797"/>
    </source>
</evidence>
<keyword evidence="1" id="KW-0812">Transmembrane</keyword>
<dbReference type="Proteomes" id="UP000325797">
    <property type="component" value="Chromosome"/>
</dbReference>
<protein>
    <recommendedName>
        <fullName evidence="2">Inositolphosphotransferase Aur1/Ipt1 domain-containing protein</fullName>
    </recommendedName>
</protein>
<feature type="transmembrane region" description="Helical" evidence="1">
    <location>
        <begin position="344"/>
        <end position="366"/>
    </location>
</feature>
<evidence type="ECO:0000259" key="2">
    <source>
        <dbReference type="Pfam" id="PF14378"/>
    </source>
</evidence>
<feature type="transmembrane region" description="Helical" evidence="1">
    <location>
        <begin position="317"/>
        <end position="338"/>
    </location>
</feature>
<dbReference type="RefSeq" id="WP_151114637.1">
    <property type="nucleotide sequence ID" value="NZ_CP042582.1"/>
</dbReference>
<dbReference type="InterPro" id="IPR026841">
    <property type="entry name" value="Aur1/Ipt1"/>
</dbReference>
<feature type="transmembrane region" description="Helical" evidence="1">
    <location>
        <begin position="180"/>
        <end position="204"/>
    </location>
</feature>
<feature type="domain" description="Inositolphosphotransferase Aur1/Ipt1" evidence="2">
    <location>
        <begin position="157"/>
        <end position="355"/>
    </location>
</feature>
<dbReference type="Pfam" id="PF14378">
    <property type="entry name" value="PAP2_3"/>
    <property type="match status" value="1"/>
</dbReference>
<feature type="transmembrane region" description="Helical" evidence="1">
    <location>
        <begin position="110"/>
        <end position="132"/>
    </location>
</feature>
<evidence type="ECO:0000256" key="1">
    <source>
        <dbReference type="SAM" id="Phobius"/>
    </source>
</evidence>
<keyword evidence="4" id="KW-1185">Reference proteome</keyword>
<keyword evidence="1" id="KW-1133">Transmembrane helix</keyword>